<accession>A0A1Z4JRD7</accession>
<dbReference type="AlphaFoldDB" id="A0A1Z4JRD7"/>
<organism evidence="1 2">
    <name type="scientific">Leptolyngbya boryana NIES-2135</name>
    <dbReference type="NCBI Taxonomy" id="1973484"/>
    <lineage>
        <taxon>Bacteria</taxon>
        <taxon>Bacillati</taxon>
        <taxon>Cyanobacteriota</taxon>
        <taxon>Cyanophyceae</taxon>
        <taxon>Leptolyngbyales</taxon>
        <taxon>Leptolyngbyaceae</taxon>
        <taxon>Leptolyngbya group</taxon>
        <taxon>Leptolyngbya</taxon>
    </lineage>
</organism>
<evidence type="ECO:0000313" key="1">
    <source>
        <dbReference type="EMBL" id="BAY59264.1"/>
    </source>
</evidence>
<evidence type="ECO:0000313" key="2">
    <source>
        <dbReference type="Proteomes" id="UP000217895"/>
    </source>
</evidence>
<geneLocation type="plasmid" evidence="1">
    <name>plasmid1</name>
</geneLocation>
<reference evidence="1 2" key="1">
    <citation type="submission" date="2017-06" db="EMBL/GenBank/DDBJ databases">
        <title>Genome sequencing of cyanobaciteial culture collection at National Institute for Environmental Studies (NIES).</title>
        <authorList>
            <person name="Hirose Y."/>
            <person name="Shimura Y."/>
            <person name="Fujisawa T."/>
            <person name="Nakamura Y."/>
            <person name="Kawachi M."/>
        </authorList>
    </citation>
    <scope>NUCLEOTIDE SEQUENCE [LARGE SCALE GENOMIC DNA]</scope>
    <source>
        <strain evidence="1 2">NIES-2135</strain>
        <plasmid evidence="2">Plasmid Plasmid1 dna</plasmid>
    </source>
</reference>
<name>A0A1Z4JRD7_LEPBY</name>
<gene>
    <name evidence="1" type="ORF">NIES2135_61410</name>
</gene>
<keyword evidence="1" id="KW-0614">Plasmid</keyword>
<sequence length="366" mass="41123">MQKTIYFSGVNSARNAKLIARSGGSIMFSPPTKLNEPSVWACVAQSVNRNVLDSGAYYGFSDVAAYAAILDRVHSHFRWAANLDVIGNQHQSNQHYEQLHQRLPGAVADKILWVLQTDGDPAMISDYGRNRLVGIGGLVPLRRHPEQLMRYLDRIASYLVAAGSTAHLFGMTNPKILKWAAFQEWFESVDSRRWMYGLTAKELLTVNGDAFDAEQRGFLFTPEERVSHNIRVLKAIVETPEHSLQLELPSIAVSPDLLKVAIGAPPELEEIPTSMTNSTICYTEYRNRVKPKEHGENHVGHVCTALTAEQIEQYQPTEGRFGVYALACDLPTEEKPNAWSHDQIADFTELTLEEQYYAFGQIGCWR</sequence>
<protein>
    <submittedName>
        <fullName evidence="1">Uncharacterized protein</fullName>
    </submittedName>
</protein>
<proteinExistence type="predicted"/>
<keyword evidence="2" id="KW-1185">Reference proteome</keyword>
<dbReference type="EMBL" id="AP018204">
    <property type="protein sequence ID" value="BAY59264.1"/>
    <property type="molecule type" value="Genomic_DNA"/>
</dbReference>
<dbReference type="Proteomes" id="UP000217895">
    <property type="component" value="Plasmid Plasmid1 dna"/>
</dbReference>